<keyword evidence="2" id="KW-0324">Glycolysis</keyword>
<keyword evidence="5" id="KW-1185">Reference proteome</keyword>
<proteinExistence type="predicted"/>
<keyword evidence="3 4" id="KW-0413">Isomerase</keyword>
<dbReference type="Gene3D" id="3.40.50.10490">
    <property type="entry name" value="Glucose-6-phosphate isomerase like protein, domain 1"/>
    <property type="match status" value="3"/>
</dbReference>
<dbReference type="GO" id="GO:0016853">
    <property type="term" value="F:isomerase activity"/>
    <property type="evidence" value="ECO:0007669"/>
    <property type="project" value="UniProtKB-KW"/>
</dbReference>
<dbReference type="PANTHER" id="PTHR11469:SF1">
    <property type="entry name" value="GLUCOSE-6-PHOSPHATE ISOMERASE"/>
    <property type="match status" value="1"/>
</dbReference>
<evidence type="ECO:0000256" key="2">
    <source>
        <dbReference type="ARBA" id="ARBA00023152"/>
    </source>
</evidence>
<evidence type="ECO:0000313" key="5">
    <source>
        <dbReference type="Proteomes" id="UP000285768"/>
    </source>
</evidence>
<accession>A0ABX5QFP9</accession>
<dbReference type="InterPro" id="IPR046348">
    <property type="entry name" value="SIS_dom_sf"/>
</dbReference>
<sequence length="525" mass="54393">MAGIGIAFGDDIERVNGGRTAELVEELVRGRVASRIFAHDATLWGAEAEAEAAIRLGWTDFEPAAAELIPRIESLRAEFASAGVDRFVLCGMGGSSLAPAVLARWAGVELTMIDSTHPAAVARVLSGDLARTAVVVSSKSGSTIETRSHLATFEQAFRAAGIDPASRVVIVTDPGSPLDEESRAAGRRVFNADPNVGGRFSALTAFGLVPSGLAGVDIRRLVAEAAEVRGLLARDTADNPALRLAAALAGGLPRRFVLAVRETRSARWGLGSWIEQLIAESTGKDGHGVLPIALHESAPELRETPAQAVVVSVADGDARGAIEPAPEAGVLVSAPLGAQMLLWEVATSALGRLMGIDPFDQPDVEAAKVAARAALAEADGSSSPTAQALSAGEVLRRLREAVPSDGYLAIQAYVDPNGALAEPLGELRDRLATTLGVPVALGFGPSYLHSVGQLHKGGRALGAFLQIGDVGAPDVPIPDSQSFGVLIAAQARGDREVLAERGRPVVALTLPYGDRSALDPLLAEI</sequence>
<gene>
    <name evidence="4" type="ORF">Leucomu_08170</name>
</gene>
<keyword evidence="1" id="KW-0312">Gluconeogenesis</keyword>
<dbReference type="EMBL" id="CP035037">
    <property type="protein sequence ID" value="QAB17892.1"/>
    <property type="molecule type" value="Genomic_DNA"/>
</dbReference>
<evidence type="ECO:0000256" key="3">
    <source>
        <dbReference type="ARBA" id="ARBA00023235"/>
    </source>
</evidence>
<name>A0ABX5QFP9_9MICO</name>
<dbReference type="PROSITE" id="PS51463">
    <property type="entry name" value="P_GLUCOSE_ISOMERASE_3"/>
    <property type="match status" value="1"/>
</dbReference>
<evidence type="ECO:0000256" key="1">
    <source>
        <dbReference type="ARBA" id="ARBA00022432"/>
    </source>
</evidence>
<evidence type="ECO:0000313" key="4">
    <source>
        <dbReference type="EMBL" id="QAB17892.1"/>
    </source>
</evidence>
<reference evidence="4 5" key="1">
    <citation type="submission" date="2019-01" db="EMBL/GenBank/DDBJ databases">
        <title>Leucobacter muris sp. nov. isolated from the nose of a laboratory mouse.</title>
        <authorList>
            <person name="Benga L."/>
            <person name="Sproeer C."/>
            <person name="Schumann P."/>
            <person name="Verbarg S."/>
            <person name="Bunk B."/>
            <person name="Engelhardt E."/>
            <person name="Benten P.M."/>
            <person name="Sager M."/>
        </authorList>
    </citation>
    <scope>NUCLEOTIDE SEQUENCE [LARGE SCALE GENOMIC DNA]</scope>
    <source>
        <strain evidence="4 5">DSM 101948</strain>
    </source>
</reference>
<dbReference type="SUPFAM" id="SSF53697">
    <property type="entry name" value="SIS domain"/>
    <property type="match status" value="1"/>
</dbReference>
<protein>
    <submittedName>
        <fullName evidence="4">Glucose-6-phosphate isomerase</fullName>
    </submittedName>
</protein>
<dbReference type="Proteomes" id="UP000285768">
    <property type="component" value="Chromosome"/>
</dbReference>
<dbReference type="InterPro" id="IPR001672">
    <property type="entry name" value="G6P_Isomerase"/>
</dbReference>
<organism evidence="4 5">
    <name type="scientific">Leucobacter muris</name>
    <dbReference type="NCBI Taxonomy" id="1935379"/>
    <lineage>
        <taxon>Bacteria</taxon>
        <taxon>Bacillati</taxon>
        <taxon>Actinomycetota</taxon>
        <taxon>Actinomycetes</taxon>
        <taxon>Micrococcales</taxon>
        <taxon>Microbacteriaceae</taxon>
        <taxon>Leucobacter</taxon>
    </lineage>
</organism>
<dbReference type="PANTHER" id="PTHR11469">
    <property type="entry name" value="GLUCOSE-6-PHOSPHATE ISOMERASE"/>
    <property type="match status" value="1"/>
</dbReference>
<dbReference type="RefSeq" id="WP_128386897.1">
    <property type="nucleotide sequence ID" value="NZ_CP035037.1"/>
</dbReference>